<evidence type="ECO:0000313" key="2">
    <source>
        <dbReference type="EMBL" id="KAK5527875.1"/>
    </source>
</evidence>
<dbReference type="Proteomes" id="UP001345827">
    <property type="component" value="Unassembled WGS sequence"/>
</dbReference>
<evidence type="ECO:0000256" key="1">
    <source>
        <dbReference type="SAM" id="MobiDB-lite"/>
    </source>
</evidence>
<feature type="compositionally biased region" description="Basic and acidic residues" evidence="1">
    <location>
        <begin position="334"/>
        <end position="359"/>
    </location>
</feature>
<evidence type="ECO:0000313" key="3">
    <source>
        <dbReference type="Proteomes" id="UP001345827"/>
    </source>
</evidence>
<accession>A0AAV9PR81</accession>
<feature type="compositionally biased region" description="Basic and acidic residues" evidence="1">
    <location>
        <begin position="284"/>
        <end position="304"/>
    </location>
</feature>
<feature type="region of interest" description="Disordered" evidence="1">
    <location>
        <begin position="177"/>
        <end position="199"/>
    </location>
</feature>
<keyword evidence="3" id="KW-1185">Reference proteome</keyword>
<sequence>MARSLREVPITSPGYGGFLSQKWVVSGGGNGGGRRDAYVSLNIWPGCYGPVRPKKQYLQEFFDPRRKLLQGLRASRSRNLQKALISSSVTTMDAHAHLLSLGWAGPGHSLDSRPYTQKGHRGLAYDPAKVGNTGTGLVKPLSISQRKGRLGVGKKAHEPQAGNEWWLKGFESALGNIGKSESERSSGTSTPIPNLNHNGGKHSGLYSFFIKGQQMQGTIGDADADNEDSMRTSTKRKKGDEDTVEDAVSKKKKTGSATVEFEQVGAYIALRDEDKDKKRRKRTERPSPVEEFKQVGEYLEARSDTKKRKRNKSEMQPESGVSTPATAADDEAQQPEKAETKEERRERRRLRKEEKERQKQLAAQVDGHQSESAESEDAATKAARRAERKRRKADKAAKAAQS</sequence>
<proteinExistence type="predicted"/>
<comment type="caution">
    <text evidence="2">The sequence shown here is derived from an EMBL/GenBank/DDBJ whole genome shotgun (WGS) entry which is preliminary data.</text>
</comment>
<organism evidence="2 3">
    <name type="scientific">Vermiconidia calcicola</name>
    <dbReference type="NCBI Taxonomy" id="1690605"/>
    <lineage>
        <taxon>Eukaryota</taxon>
        <taxon>Fungi</taxon>
        <taxon>Dikarya</taxon>
        <taxon>Ascomycota</taxon>
        <taxon>Pezizomycotina</taxon>
        <taxon>Dothideomycetes</taxon>
        <taxon>Dothideomycetidae</taxon>
        <taxon>Mycosphaerellales</taxon>
        <taxon>Extremaceae</taxon>
        <taxon>Vermiconidia</taxon>
    </lineage>
</organism>
<protein>
    <submittedName>
        <fullName evidence="2">Uncharacterized protein</fullName>
    </submittedName>
</protein>
<feature type="region of interest" description="Disordered" evidence="1">
    <location>
        <begin position="275"/>
        <end position="402"/>
    </location>
</feature>
<feature type="region of interest" description="Disordered" evidence="1">
    <location>
        <begin position="218"/>
        <end position="256"/>
    </location>
</feature>
<feature type="compositionally biased region" description="Basic residues" evidence="1">
    <location>
        <begin position="382"/>
        <end position="393"/>
    </location>
</feature>
<dbReference type="AlphaFoldDB" id="A0AAV9PR81"/>
<dbReference type="EMBL" id="JAXLQG010000031">
    <property type="protein sequence ID" value="KAK5527875.1"/>
    <property type="molecule type" value="Genomic_DNA"/>
</dbReference>
<name>A0AAV9PR81_9PEZI</name>
<reference evidence="2 3" key="1">
    <citation type="submission" date="2023-06" db="EMBL/GenBank/DDBJ databases">
        <title>Black Yeasts Isolated from many extreme environments.</title>
        <authorList>
            <person name="Coleine C."/>
            <person name="Stajich J.E."/>
            <person name="Selbmann L."/>
        </authorList>
    </citation>
    <scope>NUCLEOTIDE SEQUENCE [LARGE SCALE GENOMIC DNA]</scope>
    <source>
        <strain evidence="2 3">CCFEE 5887</strain>
    </source>
</reference>
<feature type="compositionally biased region" description="Polar residues" evidence="1">
    <location>
        <begin position="314"/>
        <end position="325"/>
    </location>
</feature>
<feature type="compositionally biased region" description="Polar residues" evidence="1">
    <location>
        <begin position="185"/>
        <end position="197"/>
    </location>
</feature>
<gene>
    <name evidence="2" type="ORF">LTR25_010806</name>
</gene>